<keyword evidence="1" id="KW-1133">Transmembrane helix</keyword>
<keyword evidence="1" id="KW-0472">Membrane</keyword>
<dbReference type="EMBL" id="JBIBDZ010000004">
    <property type="protein sequence ID" value="MFF5919953.1"/>
    <property type="molecule type" value="Genomic_DNA"/>
</dbReference>
<evidence type="ECO:0000313" key="3">
    <source>
        <dbReference type="Proteomes" id="UP001602370"/>
    </source>
</evidence>
<reference evidence="2 3" key="1">
    <citation type="submission" date="2024-10" db="EMBL/GenBank/DDBJ databases">
        <title>The Natural Products Discovery Center: Release of the First 8490 Sequenced Strains for Exploring Actinobacteria Biosynthetic Diversity.</title>
        <authorList>
            <person name="Kalkreuter E."/>
            <person name="Kautsar S.A."/>
            <person name="Yang D."/>
            <person name="Bader C.D."/>
            <person name="Teijaro C.N."/>
            <person name="Fluegel L."/>
            <person name="Davis C.M."/>
            <person name="Simpson J.R."/>
            <person name="Lauterbach L."/>
            <person name="Steele A.D."/>
            <person name="Gui C."/>
            <person name="Meng S."/>
            <person name="Li G."/>
            <person name="Viehrig K."/>
            <person name="Ye F."/>
            <person name="Su P."/>
            <person name="Kiefer A.F."/>
            <person name="Nichols A."/>
            <person name="Cepeda A.J."/>
            <person name="Yan W."/>
            <person name="Fan B."/>
            <person name="Jiang Y."/>
            <person name="Adhikari A."/>
            <person name="Zheng C.-J."/>
            <person name="Schuster L."/>
            <person name="Cowan T.M."/>
            <person name="Smanski M.J."/>
            <person name="Chevrette M.G."/>
            <person name="De Carvalho L.P.S."/>
            <person name="Shen B."/>
        </authorList>
    </citation>
    <scope>NUCLEOTIDE SEQUENCE [LARGE SCALE GENOMIC DNA]</scope>
    <source>
        <strain evidence="2 3">NPDC012605</strain>
    </source>
</reference>
<dbReference type="Proteomes" id="UP001602370">
    <property type="component" value="Unassembled WGS sequence"/>
</dbReference>
<organism evidence="2 3">
    <name type="scientific">Streptomyces flavochromogenes</name>
    <dbReference type="NCBI Taxonomy" id="68199"/>
    <lineage>
        <taxon>Bacteria</taxon>
        <taxon>Bacillati</taxon>
        <taxon>Actinomycetota</taxon>
        <taxon>Actinomycetes</taxon>
        <taxon>Kitasatosporales</taxon>
        <taxon>Streptomycetaceae</taxon>
        <taxon>Streptomyces</taxon>
    </lineage>
</organism>
<keyword evidence="1" id="KW-0812">Transmembrane</keyword>
<dbReference type="RefSeq" id="WP_158710571.1">
    <property type="nucleotide sequence ID" value="NZ_JBIBDZ010000004.1"/>
</dbReference>
<feature type="transmembrane region" description="Helical" evidence="1">
    <location>
        <begin position="56"/>
        <end position="80"/>
    </location>
</feature>
<feature type="transmembrane region" description="Helical" evidence="1">
    <location>
        <begin position="86"/>
        <end position="106"/>
    </location>
</feature>
<name>A0ABW6XR15_9ACTN</name>
<accession>A0ABW6XR15</accession>
<evidence type="ECO:0000313" key="2">
    <source>
        <dbReference type="EMBL" id="MFF5919953.1"/>
    </source>
</evidence>
<feature type="transmembrane region" description="Helical" evidence="1">
    <location>
        <begin position="14"/>
        <end position="35"/>
    </location>
</feature>
<evidence type="ECO:0000256" key="1">
    <source>
        <dbReference type="SAM" id="Phobius"/>
    </source>
</evidence>
<proteinExistence type="predicted"/>
<gene>
    <name evidence="2" type="ORF">ACFY8C_16675</name>
</gene>
<keyword evidence="3" id="KW-1185">Reference proteome</keyword>
<sequence>MGEFLSAAFGFPSLSFSAALVAVAVFWLLVLFGAVERKGFDGDVDAERLRLGRVPVSVAASVFVVAGWAMSVTGSVLLGLSDVPRPLSALLSLALLVLAPVASWWATRRLVGPLAKLFPDEPGPSRQDAAGPAVLPERDRAAAFGQHRAAVRTPRRR</sequence>
<comment type="caution">
    <text evidence="2">The sequence shown here is derived from an EMBL/GenBank/DDBJ whole genome shotgun (WGS) entry which is preliminary data.</text>
</comment>
<protein>
    <submittedName>
        <fullName evidence="2">Uncharacterized protein</fullName>
    </submittedName>
</protein>